<dbReference type="InterPro" id="IPR016032">
    <property type="entry name" value="Sig_transdc_resp-reg_C-effctor"/>
</dbReference>
<name>A0A640W7G0_9GAMM</name>
<organism evidence="2 3">
    <name type="scientific">Salinicola corii</name>
    <dbReference type="NCBI Taxonomy" id="2606937"/>
    <lineage>
        <taxon>Bacteria</taxon>
        <taxon>Pseudomonadati</taxon>
        <taxon>Pseudomonadota</taxon>
        <taxon>Gammaproteobacteria</taxon>
        <taxon>Oceanospirillales</taxon>
        <taxon>Halomonadaceae</taxon>
        <taxon>Salinicola</taxon>
    </lineage>
</organism>
<dbReference type="EMBL" id="VTPX01000021">
    <property type="protein sequence ID" value="KAA0015479.1"/>
    <property type="molecule type" value="Genomic_DNA"/>
</dbReference>
<sequence>MNDPRFIGDDVIGLPGQNLTDDELALLVAQANGRKPSEIQQDLGFDAFTVTQLERTTRAKLGAGTKPHTMSRAFILGVLAPRALCLLLCIFSINAYHTDGTQRVPKRSRAPITAMNGARSTKSKRDDGPLPDIAALYAQVA</sequence>
<gene>
    <name evidence="2" type="ORF">F0A16_20540</name>
</gene>
<reference evidence="2 3" key="1">
    <citation type="submission" date="2019-08" db="EMBL/GenBank/DDBJ databases">
        <title>Bioinformatics analysis of the strain L3 and L5.</title>
        <authorList>
            <person name="Li X."/>
        </authorList>
    </citation>
    <scope>NUCLEOTIDE SEQUENCE [LARGE SCALE GENOMIC DNA]</scope>
    <source>
        <strain evidence="2 3">L3</strain>
    </source>
</reference>
<dbReference type="RefSeq" id="WP_149437768.1">
    <property type="nucleotide sequence ID" value="NZ_VTPX01000021.1"/>
</dbReference>
<dbReference type="SUPFAM" id="SSF46894">
    <property type="entry name" value="C-terminal effector domain of the bipartite response regulators"/>
    <property type="match status" value="1"/>
</dbReference>
<dbReference type="GO" id="GO:0006355">
    <property type="term" value="P:regulation of DNA-templated transcription"/>
    <property type="evidence" value="ECO:0007669"/>
    <property type="project" value="InterPro"/>
</dbReference>
<comment type="caution">
    <text evidence="2">The sequence shown here is derived from an EMBL/GenBank/DDBJ whole genome shotgun (WGS) entry which is preliminary data.</text>
</comment>
<keyword evidence="1" id="KW-1133">Transmembrane helix</keyword>
<proteinExistence type="predicted"/>
<feature type="transmembrane region" description="Helical" evidence="1">
    <location>
        <begin position="73"/>
        <end position="96"/>
    </location>
</feature>
<keyword evidence="1" id="KW-0472">Membrane</keyword>
<dbReference type="AlphaFoldDB" id="A0A640W7G0"/>
<evidence type="ECO:0008006" key="4">
    <source>
        <dbReference type="Google" id="ProtNLM"/>
    </source>
</evidence>
<keyword evidence="3" id="KW-1185">Reference proteome</keyword>
<dbReference type="Proteomes" id="UP000466024">
    <property type="component" value="Unassembled WGS sequence"/>
</dbReference>
<protein>
    <recommendedName>
        <fullName evidence="4">HTH luxR-type domain-containing protein</fullName>
    </recommendedName>
</protein>
<dbReference type="GO" id="GO:0003677">
    <property type="term" value="F:DNA binding"/>
    <property type="evidence" value="ECO:0007669"/>
    <property type="project" value="InterPro"/>
</dbReference>
<evidence type="ECO:0000313" key="3">
    <source>
        <dbReference type="Proteomes" id="UP000466024"/>
    </source>
</evidence>
<evidence type="ECO:0000256" key="1">
    <source>
        <dbReference type="SAM" id="Phobius"/>
    </source>
</evidence>
<evidence type="ECO:0000313" key="2">
    <source>
        <dbReference type="EMBL" id="KAA0015479.1"/>
    </source>
</evidence>
<keyword evidence="1" id="KW-0812">Transmembrane</keyword>
<accession>A0A640W7G0</accession>